<organism evidence="1 2">
    <name type="scientific">Castor canadensis</name>
    <name type="common">American beaver</name>
    <dbReference type="NCBI Taxonomy" id="51338"/>
    <lineage>
        <taxon>Eukaryota</taxon>
        <taxon>Metazoa</taxon>
        <taxon>Chordata</taxon>
        <taxon>Craniata</taxon>
        <taxon>Vertebrata</taxon>
        <taxon>Euteleostomi</taxon>
        <taxon>Mammalia</taxon>
        <taxon>Eutheria</taxon>
        <taxon>Euarchontoglires</taxon>
        <taxon>Glires</taxon>
        <taxon>Rodentia</taxon>
        <taxon>Castorimorpha</taxon>
        <taxon>Castoridae</taxon>
        <taxon>Castor</taxon>
    </lineage>
</organism>
<name>A0AC58MKZ8_CASCN</name>
<proteinExistence type="predicted"/>
<protein>
    <submittedName>
        <fullName evidence="2">Uncharacterized protein isoform X1</fullName>
    </submittedName>
</protein>
<evidence type="ECO:0000313" key="1">
    <source>
        <dbReference type="Proteomes" id="UP001732720"/>
    </source>
</evidence>
<dbReference type="RefSeq" id="XP_073930085.1">
    <property type="nucleotide sequence ID" value="XM_074073984.1"/>
</dbReference>
<keyword evidence="1" id="KW-1185">Reference proteome</keyword>
<dbReference type="Proteomes" id="UP001732720">
    <property type="component" value="Chromosome 5"/>
</dbReference>
<reference evidence="2" key="1">
    <citation type="submission" date="2025-08" db="UniProtKB">
        <authorList>
            <consortium name="RefSeq"/>
        </authorList>
    </citation>
    <scope>IDENTIFICATION</scope>
</reference>
<sequence length="216" mass="22810">MRAKGVGRVVPGCGRRGSGVRCVGFWRPACSASSCGQWGTGVRNVGVLGSACPASGCRWWSSAGGALGGGDQACSALDTGWASVGSSPRPQRKNSHGQPCRSMRRELVVLVQRKPQNSDLKLLNSVLLGRNRWKALPRALVPLAGDMGTASHTFSSCPEATASSPGGGLRLNTLWLGSRCIAVLESSSVTRATVCACRCCFETRKSADHILWDEFF</sequence>
<evidence type="ECO:0000313" key="2">
    <source>
        <dbReference type="RefSeq" id="XP_073930085.1"/>
    </source>
</evidence>
<accession>A0AC58MKZ8</accession>
<gene>
    <name evidence="2" type="primary">LOC141423317</name>
</gene>